<accession>A0A9P0N4L7</accession>
<gene>
    <name evidence="1" type="ORF">SPLIT_LOCUS6710</name>
</gene>
<name>A0A9P0N4L7_SPOLI</name>
<dbReference type="Proteomes" id="UP001153321">
    <property type="component" value="Chromosome 23"/>
</dbReference>
<keyword evidence="2" id="KW-1185">Reference proteome</keyword>
<evidence type="ECO:0000313" key="2">
    <source>
        <dbReference type="Proteomes" id="UP001153321"/>
    </source>
</evidence>
<proteinExistence type="predicted"/>
<reference evidence="1" key="1">
    <citation type="submission" date="2022-02" db="EMBL/GenBank/DDBJ databases">
        <authorList>
            <person name="King R."/>
        </authorList>
    </citation>
    <scope>NUCLEOTIDE SEQUENCE</scope>
</reference>
<dbReference type="AlphaFoldDB" id="A0A9P0N4L7"/>
<evidence type="ECO:0000313" key="1">
    <source>
        <dbReference type="EMBL" id="CAH1641354.1"/>
    </source>
</evidence>
<dbReference type="EMBL" id="LR824554">
    <property type="protein sequence ID" value="CAH1641354.1"/>
    <property type="molecule type" value="Genomic_DNA"/>
</dbReference>
<protein>
    <submittedName>
        <fullName evidence="1">Uncharacterized protein</fullName>
    </submittedName>
</protein>
<organism evidence="1 2">
    <name type="scientific">Spodoptera littoralis</name>
    <name type="common">Egyptian cotton leafworm</name>
    <dbReference type="NCBI Taxonomy" id="7109"/>
    <lineage>
        <taxon>Eukaryota</taxon>
        <taxon>Metazoa</taxon>
        <taxon>Ecdysozoa</taxon>
        <taxon>Arthropoda</taxon>
        <taxon>Hexapoda</taxon>
        <taxon>Insecta</taxon>
        <taxon>Pterygota</taxon>
        <taxon>Neoptera</taxon>
        <taxon>Endopterygota</taxon>
        <taxon>Lepidoptera</taxon>
        <taxon>Glossata</taxon>
        <taxon>Ditrysia</taxon>
        <taxon>Noctuoidea</taxon>
        <taxon>Noctuidae</taxon>
        <taxon>Amphipyrinae</taxon>
        <taxon>Spodoptera</taxon>
    </lineage>
</organism>
<sequence>MRFNVRLHGCCDGWATDCDATCSCINMSMSYGDGSACLSAIGSGHALLEPVCPGYSTRTMRRAFIVWLHTGQQNDFQQVCNYYHRLELLESKMTEEQRSISRLHEYTLVVDTPPSTLFVNKYFPLLYAPGNDAEPDNLRRLLQMRADDCVFNYDGFNAMRIEGNTTGYDIFKASTLVRKYCKDYSKHLTAVYPEFQDFVRKTGIINSVSNLVMYIRNKYLKDEMVLARVMPKDYSYLNIKAGQMATEKMSFRRLIRECRKQEMLLFSSEFNTPKKSAVNPEDLPTSVRSFIYGI</sequence>